<dbReference type="Proteomes" id="UP001283361">
    <property type="component" value="Unassembled WGS sequence"/>
</dbReference>
<organism evidence="1 2">
    <name type="scientific">Elysia crispata</name>
    <name type="common">lettuce slug</name>
    <dbReference type="NCBI Taxonomy" id="231223"/>
    <lineage>
        <taxon>Eukaryota</taxon>
        <taxon>Metazoa</taxon>
        <taxon>Spiralia</taxon>
        <taxon>Lophotrochozoa</taxon>
        <taxon>Mollusca</taxon>
        <taxon>Gastropoda</taxon>
        <taxon>Heterobranchia</taxon>
        <taxon>Euthyneura</taxon>
        <taxon>Panpulmonata</taxon>
        <taxon>Sacoglossa</taxon>
        <taxon>Placobranchoidea</taxon>
        <taxon>Plakobranchidae</taxon>
        <taxon>Elysia</taxon>
    </lineage>
</organism>
<name>A0AAE1AK47_9GAST</name>
<reference evidence="1" key="1">
    <citation type="journal article" date="2023" name="G3 (Bethesda)">
        <title>A reference genome for the long-term kleptoplast-retaining sea slug Elysia crispata morphotype clarki.</title>
        <authorList>
            <person name="Eastman K.E."/>
            <person name="Pendleton A.L."/>
            <person name="Shaikh M.A."/>
            <person name="Suttiyut T."/>
            <person name="Ogas R."/>
            <person name="Tomko P."/>
            <person name="Gavelis G."/>
            <person name="Widhalm J.R."/>
            <person name="Wisecaver J.H."/>
        </authorList>
    </citation>
    <scope>NUCLEOTIDE SEQUENCE</scope>
    <source>
        <strain evidence="1">ECLA1</strain>
    </source>
</reference>
<accession>A0AAE1AK47</accession>
<sequence>MESFPGPGYIIILDVCHWISRLGQTLSLAVVEGRTEVEGGRRLLEKGRRISGLENEETEAGNRDYGKLGRMDGKDNKLLRCRRQFSEALTATSGWVITELACACLC</sequence>
<proteinExistence type="predicted"/>
<comment type="caution">
    <text evidence="1">The sequence shown here is derived from an EMBL/GenBank/DDBJ whole genome shotgun (WGS) entry which is preliminary data.</text>
</comment>
<evidence type="ECO:0000313" key="1">
    <source>
        <dbReference type="EMBL" id="KAK3788591.1"/>
    </source>
</evidence>
<keyword evidence="2" id="KW-1185">Reference proteome</keyword>
<evidence type="ECO:0000313" key="2">
    <source>
        <dbReference type="Proteomes" id="UP001283361"/>
    </source>
</evidence>
<protein>
    <submittedName>
        <fullName evidence="1">Uncharacterized protein</fullName>
    </submittedName>
</protein>
<dbReference type="EMBL" id="JAWDGP010001753">
    <property type="protein sequence ID" value="KAK3788591.1"/>
    <property type="molecule type" value="Genomic_DNA"/>
</dbReference>
<gene>
    <name evidence="1" type="ORF">RRG08_031247</name>
</gene>
<dbReference type="AlphaFoldDB" id="A0AAE1AK47"/>